<name>A0A0Q1H9C1_9FLAO</name>
<evidence type="ECO:0000313" key="2">
    <source>
        <dbReference type="EMBL" id="KQC30274.1"/>
    </source>
</evidence>
<gene>
    <name evidence="2" type="ORF">AAY42_10595</name>
</gene>
<protein>
    <recommendedName>
        <fullName evidence="4">Outer membrane protein beta-barrel domain-containing protein</fullName>
    </recommendedName>
</protein>
<feature type="signal peptide" evidence="1">
    <location>
        <begin position="1"/>
        <end position="31"/>
    </location>
</feature>
<feature type="chain" id="PRO_5006190485" description="Outer membrane protein beta-barrel domain-containing protein" evidence="1">
    <location>
        <begin position="32"/>
        <end position="231"/>
    </location>
</feature>
<dbReference type="AlphaFoldDB" id="A0A0Q1H9C1"/>
<dbReference type="STRING" id="346185.AAY42_10595"/>
<dbReference type="PATRIC" id="fig|1547436.3.peg.2189"/>
<evidence type="ECO:0000313" key="3">
    <source>
        <dbReference type="Proteomes" id="UP000050827"/>
    </source>
</evidence>
<proteinExistence type="predicted"/>
<keyword evidence="3" id="KW-1185">Reference proteome</keyword>
<sequence length="231" mass="26291">MIVFNTTALTRKMKQNKFLLPILLLSFISWAQTEEDDNYIEFNDRSNVVHGVYFGLGTYLGEIDGESTYNGVFKVAYVANRQFEVGFAAVGFYSQQDLRIDTFETLDFAGGYAGLHVEPILFGRSKVNLSFPILVGAGAVVYVEDNNRDIDIDFDRNDWDEVFVVEPGINVLYNISRYVQLEIGARYRFSSKIDLAPNRIKNINGFSAGFGIKVGIFNMGRNRYKKHLRDE</sequence>
<keyword evidence="1" id="KW-0732">Signal</keyword>
<reference evidence="2 3" key="1">
    <citation type="submission" date="2015-04" db="EMBL/GenBank/DDBJ databases">
        <title>Complete genome of flavobacterium.</title>
        <authorList>
            <person name="Kwon Y.M."/>
            <person name="Kim S.-J."/>
        </authorList>
    </citation>
    <scope>NUCLEOTIDE SEQUENCE [LARGE SCALE GENOMIC DNA]</scope>
    <source>
        <strain evidence="2 3">DK169</strain>
    </source>
</reference>
<accession>A0A0Q1H9C1</accession>
<evidence type="ECO:0008006" key="4">
    <source>
        <dbReference type="Google" id="ProtNLM"/>
    </source>
</evidence>
<dbReference type="EMBL" id="LCTZ01000002">
    <property type="protein sequence ID" value="KQC30274.1"/>
    <property type="molecule type" value="Genomic_DNA"/>
</dbReference>
<organism evidence="2 3">
    <name type="scientific">Flagellimonas eckloniae</name>
    <dbReference type="NCBI Taxonomy" id="346185"/>
    <lineage>
        <taxon>Bacteria</taxon>
        <taxon>Pseudomonadati</taxon>
        <taxon>Bacteroidota</taxon>
        <taxon>Flavobacteriia</taxon>
        <taxon>Flavobacteriales</taxon>
        <taxon>Flavobacteriaceae</taxon>
        <taxon>Flagellimonas</taxon>
    </lineage>
</organism>
<evidence type="ECO:0000256" key="1">
    <source>
        <dbReference type="SAM" id="SignalP"/>
    </source>
</evidence>
<comment type="caution">
    <text evidence="2">The sequence shown here is derived from an EMBL/GenBank/DDBJ whole genome shotgun (WGS) entry which is preliminary data.</text>
</comment>
<dbReference type="Proteomes" id="UP000050827">
    <property type="component" value="Unassembled WGS sequence"/>
</dbReference>